<evidence type="ECO:0000256" key="2">
    <source>
        <dbReference type="ARBA" id="ARBA00022840"/>
    </source>
</evidence>
<evidence type="ECO:0000256" key="4">
    <source>
        <dbReference type="RuleBase" id="RU000304"/>
    </source>
</evidence>
<evidence type="ECO:0000313" key="6">
    <source>
        <dbReference type="EMBL" id="KAK8897327.1"/>
    </source>
</evidence>
<evidence type="ECO:0000313" key="7">
    <source>
        <dbReference type="Proteomes" id="UP001470230"/>
    </source>
</evidence>
<keyword evidence="4" id="KW-0723">Serine/threonine-protein kinase</keyword>
<dbReference type="SMART" id="SM00220">
    <property type="entry name" value="S_TKc"/>
    <property type="match status" value="1"/>
</dbReference>
<dbReference type="SUPFAM" id="SSF56112">
    <property type="entry name" value="Protein kinase-like (PK-like)"/>
    <property type="match status" value="1"/>
</dbReference>
<protein>
    <recommendedName>
        <fullName evidence="5">Protein kinase domain-containing protein</fullName>
    </recommendedName>
</protein>
<proteinExistence type="inferred from homology"/>
<dbReference type="Gene3D" id="1.10.510.10">
    <property type="entry name" value="Transferase(Phosphotransferase) domain 1"/>
    <property type="match status" value="1"/>
</dbReference>
<organism evidence="6 7">
    <name type="scientific">Tritrichomonas musculus</name>
    <dbReference type="NCBI Taxonomy" id="1915356"/>
    <lineage>
        <taxon>Eukaryota</taxon>
        <taxon>Metamonada</taxon>
        <taxon>Parabasalia</taxon>
        <taxon>Tritrichomonadida</taxon>
        <taxon>Tritrichomonadidae</taxon>
        <taxon>Tritrichomonas</taxon>
    </lineage>
</organism>
<evidence type="ECO:0000256" key="1">
    <source>
        <dbReference type="ARBA" id="ARBA00022741"/>
    </source>
</evidence>
<dbReference type="Proteomes" id="UP001470230">
    <property type="component" value="Unassembled WGS sequence"/>
</dbReference>
<dbReference type="PROSITE" id="PS50011">
    <property type="entry name" value="PROTEIN_KINASE_DOM"/>
    <property type="match status" value="1"/>
</dbReference>
<feature type="domain" description="Protein kinase" evidence="5">
    <location>
        <begin position="15"/>
        <end position="268"/>
    </location>
</feature>
<dbReference type="InterPro" id="IPR000719">
    <property type="entry name" value="Prot_kinase_dom"/>
</dbReference>
<keyword evidence="4" id="KW-0418">Kinase</keyword>
<comment type="similarity">
    <text evidence="4">Belongs to the protein kinase superfamily.</text>
</comment>
<dbReference type="InterPro" id="IPR011009">
    <property type="entry name" value="Kinase-like_dom_sf"/>
</dbReference>
<dbReference type="InterPro" id="IPR008271">
    <property type="entry name" value="Ser/Thr_kinase_AS"/>
</dbReference>
<dbReference type="InterPro" id="IPR017441">
    <property type="entry name" value="Protein_kinase_ATP_BS"/>
</dbReference>
<keyword evidence="4" id="KW-0808">Transferase</keyword>
<gene>
    <name evidence="6" type="ORF">M9Y10_015269</name>
</gene>
<keyword evidence="7" id="KW-1185">Reference proteome</keyword>
<sequence length="331" mass="37911">MFNPYPNLPHKIRNYVLNSIIGQGASAIVYKATNILYNIDFAVKVVFKSKVSDRNTRTYEAEVNSLVKLDHPNVIRLYDFFNEDNNMFLVLEYCGGGTLEDKILKDEVISENEKLKICSQIISALKYCYDMSIAHQDIKASNVLFDNNGRIKVADFGLSGIINHDANIDLHRGTLCYSAPEVCQIKSFNPFKSDIWSLGVLIYRLFTYSYPFEGSTKEDLKNSIINGYYQDRLSGQIKKIVKSMLVVNPDDRITINRLYHTDLFHPSKITAFPSLNSKVKILQKDSLNIKLSKRRSSLLYNQKFDESVTKPRRCSHFIIKPANSQTFADFP</sequence>
<dbReference type="PROSITE" id="PS00108">
    <property type="entry name" value="PROTEIN_KINASE_ST"/>
    <property type="match status" value="1"/>
</dbReference>
<keyword evidence="2 3" id="KW-0067">ATP-binding</keyword>
<evidence type="ECO:0000259" key="5">
    <source>
        <dbReference type="PROSITE" id="PS50011"/>
    </source>
</evidence>
<dbReference type="PANTHER" id="PTHR24362:SF309">
    <property type="entry name" value="PROTEIN KINASE DOMAIN-CONTAINING PROTEIN"/>
    <property type="match status" value="1"/>
</dbReference>
<name>A0ABR2L2A0_9EUKA</name>
<dbReference type="PROSITE" id="PS00107">
    <property type="entry name" value="PROTEIN_KINASE_ATP"/>
    <property type="match status" value="1"/>
</dbReference>
<reference evidence="6 7" key="1">
    <citation type="submission" date="2024-04" db="EMBL/GenBank/DDBJ databases">
        <title>Tritrichomonas musculus Genome.</title>
        <authorList>
            <person name="Alves-Ferreira E."/>
            <person name="Grigg M."/>
            <person name="Lorenzi H."/>
            <person name="Galac M."/>
        </authorList>
    </citation>
    <scope>NUCLEOTIDE SEQUENCE [LARGE SCALE GENOMIC DNA]</scope>
    <source>
        <strain evidence="6 7">EAF2021</strain>
    </source>
</reference>
<keyword evidence="1 3" id="KW-0547">Nucleotide-binding</keyword>
<dbReference type="EMBL" id="JAPFFF010000002">
    <property type="protein sequence ID" value="KAK8897327.1"/>
    <property type="molecule type" value="Genomic_DNA"/>
</dbReference>
<evidence type="ECO:0000256" key="3">
    <source>
        <dbReference type="PROSITE-ProRule" id="PRU10141"/>
    </source>
</evidence>
<comment type="caution">
    <text evidence="6">The sequence shown here is derived from an EMBL/GenBank/DDBJ whole genome shotgun (WGS) entry which is preliminary data.</text>
</comment>
<feature type="binding site" evidence="3">
    <location>
        <position position="48"/>
    </location>
    <ligand>
        <name>ATP</name>
        <dbReference type="ChEBI" id="CHEBI:30616"/>
    </ligand>
</feature>
<accession>A0ABR2L2A0</accession>
<dbReference type="Pfam" id="PF00069">
    <property type="entry name" value="Pkinase"/>
    <property type="match status" value="1"/>
</dbReference>
<dbReference type="PANTHER" id="PTHR24362">
    <property type="entry name" value="SERINE/THREONINE-PROTEIN KINASE NEK"/>
    <property type="match status" value="1"/>
</dbReference>